<accession>A0AAV5GPZ1</accession>
<sequence length="459" mass="49837">MSAVQPREHAAPASEGQAAPAAPPPPSPPPLAHPPAAPAPPQPAGHAAPSELPPMPPQPLPSPPDIHTLLRATAPLHPHIHPRPAAPVRPPTTSERIDERCWTSSRQTNARRALGREPTVKMYCYINMRNALSDLVPVPGHPTAFLARDAPPASPAAEAAAHHRKARVPPEGVPEYHWPWLEGRYFYVATGRDNVARHMLEMSGASAEVKEEKNKANQPEEGAAREKAIKVRPDGSVSLGEVQRLVAPRDEHVGAWDTIRRIEERCEKKAAERLLPGKREEAMIRRAMGLEEESSERLISLSDAYSSTLQRLHAHLVRIYSPGLRNLARLPQVWTDGTTTQMLDTVQTRLTDGSAFRLYDRLRDSLGSVRGQLEERRKRREERERGDDVGFGGTQPPLPPTLFPPPPPRPRGPDSSEGGGAGDAGAGAGDAGSEPPAAPPAGRRDPPRPREVVISCAVM</sequence>
<feature type="compositionally biased region" description="Low complexity" evidence="1">
    <location>
        <begin position="11"/>
        <end position="20"/>
    </location>
</feature>
<gene>
    <name evidence="2" type="ORF">Rhopal_005268-T1</name>
</gene>
<dbReference type="EMBL" id="BQKY01000010">
    <property type="protein sequence ID" value="GJN92238.1"/>
    <property type="molecule type" value="Genomic_DNA"/>
</dbReference>
<feature type="compositionally biased region" description="Basic and acidic residues" evidence="1">
    <location>
        <begin position="442"/>
        <end position="451"/>
    </location>
</feature>
<feature type="compositionally biased region" description="Basic and acidic residues" evidence="1">
    <location>
        <begin position="1"/>
        <end position="10"/>
    </location>
</feature>
<organism evidence="2 3">
    <name type="scientific">Rhodotorula paludigena</name>
    <dbReference type="NCBI Taxonomy" id="86838"/>
    <lineage>
        <taxon>Eukaryota</taxon>
        <taxon>Fungi</taxon>
        <taxon>Dikarya</taxon>
        <taxon>Basidiomycota</taxon>
        <taxon>Pucciniomycotina</taxon>
        <taxon>Microbotryomycetes</taxon>
        <taxon>Sporidiobolales</taxon>
        <taxon>Sporidiobolaceae</taxon>
        <taxon>Rhodotorula</taxon>
    </lineage>
</organism>
<dbReference type="AlphaFoldDB" id="A0AAV5GPZ1"/>
<comment type="caution">
    <text evidence="2">The sequence shown here is derived from an EMBL/GenBank/DDBJ whole genome shotgun (WGS) entry which is preliminary data.</text>
</comment>
<dbReference type="Proteomes" id="UP001342314">
    <property type="component" value="Unassembled WGS sequence"/>
</dbReference>
<feature type="compositionally biased region" description="Pro residues" evidence="1">
    <location>
        <begin position="51"/>
        <end position="64"/>
    </location>
</feature>
<feature type="compositionally biased region" description="Gly residues" evidence="1">
    <location>
        <begin position="417"/>
        <end position="430"/>
    </location>
</feature>
<proteinExistence type="predicted"/>
<feature type="compositionally biased region" description="Basic and acidic residues" evidence="1">
    <location>
        <begin position="372"/>
        <end position="388"/>
    </location>
</feature>
<feature type="region of interest" description="Disordered" evidence="1">
    <location>
        <begin position="1"/>
        <end position="102"/>
    </location>
</feature>
<protein>
    <submittedName>
        <fullName evidence="2">Uncharacterized protein</fullName>
    </submittedName>
</protein>
<evidence type="ECO:0000256" key="1">
    <source>
        <dbReference type="SAM" id="MobiDB-lite"/>
    </source>
</evidence>
<feature type="region of interest" description="Disordered" evidence="1">
    <location>
        <begin position="371"/>
        <end position="459"/>
    </location>
</feature>
<feature type="compositionally biased region" description="Pro residues" evidence="1">
    <location>
        <begin position="396"/>
        <end position="410"/>
    </location>
</feature>
<evidence type="ECO:0000313" key="2">
    <source>
        <dbReference type="EMBL" id="GJN92238.1"/>
    </source>
</evidence>
<keyword evidence="3" id="KW-1185">Reference proteome</keyword>
<reference evidence="2 3" key="1">
    <citation type="submission" date="2021-12" db="EMBL/GenBank/DDBJ databases">
        <title>High titer production of polyol ester of fatty acids by Rhodotorula paludigena BS15 towards product separation-free biomass refinery.</title>
        <authorList>
            <person name="Mano J."/>
            <person name="Ono H."/>
            <person name="Tanaka T."/>
            <person name="Naito K."/>
            <person name="Sushida H."/>
            <person name="Ike M."/>
            <person name="Tokuyasu K."/>
            <person name="Kitaoka M."/>
        </authorList>
    </citation>
    <scope>NUCLEOTIDE SEQUENCE [LARGE SCALE GENOMIC DNA]</scope>
    <source>
        <strain evidence="2 3">BS15</strain>
    </source>
</reference>
<feature type="compositionally biased region" description="Pro residues" evidence="1">
    <location>
        <begin position="21"/>
        <end position="43"/>
    </location>
</feature>
<evidence type="ECO:0000313" key="3">
    <source>
        <dbReference type="Proteomes" id="UP001342314"/>
    </source>
</evidence>
<name>A0AAV5GPZ1_9BASI</name>